<protein>
    <recommendedName>
        <fullName evidence="5">Glycosyltransferase 61 catalytic domain-containing protein</fullName>
    </recommendedName>
</protein>
<keyword evidence="2" id="KW-0808">Transferase</keyword>
<evidence type="ECO:0000313" key="7">
    <source>
        <dbReference type="Proteomes" id="UP000562254"/>
    </source>
</evidence>
<dbReference type="AlphaFoldDB" id="A0A840XLY4"/>
<dbReference type="PANTHER" id="PTHR20961">
    <property type="entry name" value="GLYCOSYLTRANSFERASE"/>
    <property type="match status" value="1"/>
</dbReference>
<sequence>MGGAGDDGPPQDPHPSQALSGAAAPPPRARPEAPAIAAPPARSAGEGRPWPLLAPAFKDCLERADHAGLCALVLAARPATMPNWAIGQFLRAALAARDEQALRRAVEMAVAAPLQPALRARLALALVRHRQAGLALELLGDMLDAAPEPAARPALLTALAAVTLDGTAPADLRRWAAERRRALSGVVEGGFALAAIRPRRQAPSPSLAPLLGIAAAPGAGPGTAAALLETLERRAAWDSAEEPAARVRIYRDVFANRLGAIWRPDGTVLREPLPTARPLPAVAPGDVPQHDRAILATGNTNNLYHWFGGIFRGLGWRFEAGAEALPIALRDDALPAQAQSLRLLGGEAAPLIALGDCAHFGELHVPDWGGLGMHRGGAARFLFDRLVAAAGPAPEGRRDRRILISRRDANARRPEGEDALEAMFARHGFESVTLKGMPLADRIRMMQGAALVAGIHGAGLTMLFAARAGARVYEVMPWMPASLSTRCCMAAISGAFGLAHRVWIEPCDEARQAWEPHLAEMEEDLVAFLDGRPGPRSLEPGEGG</sequence>
<dbReference type="InterPro" id="IPR049625">
    <property type="entry name" value="Glyco_transf_61_cat"/>
</dbReference>
<organism evidence="6 7">
    <name type="scientific">Neoroseomonas alkaliterrae</name>
    <dbReference type="NCBI Taxonomy" id="1452450"/>
    <lineage>
        <taxon>Bacteria</taxon>
        <taxon>Pseudomonadati</taxon>
        <taxon>Pseudomonadota</taxon>
        <taxon>Alphaproteobacteria</taxon>
        <taxon>Acetobacterales</taxon>
        <taxon>Acetobacteraceae</taxon>
        <taxon>Neoroseomonas</taxon>
    </lineage>
</organism>
<feature type="region of interest" description="Disordered" evidence="4">
    <location>
        <begin position="1"/>
        <end position="49"/>
    </location>
</feature>
<feature type="domain" description="Glycosyltransferase 61 catalytic" evidence="5">
    <location>
        <begin position="360"/>
        <end position="472"/>
    </location>
</feature>
<gene>
    <name evidence="6" type="ORF">FHS88_001042</name>
</gene>
<evidence type="ECO:0000259" key="5">
    <source>
        <dbReference type="Pfam" id="PF04577"/>
    </source>
</evidence>
<dbReference type="InterPro" id="IPR007657">
    <property type="entry name" value="Glycosyltransferase_61"/>
</dbReference>
<dbReference type="Proteomes" id="UP000562254">
    <property type="component" value="Unassembled WGS sequence"/>
</dbReference>
<evidence type="ECO:0000256" key="2">
    <source>
        <dbReference type="ARBA" id="ARBA00022679"/>
    </source>
</evidence>
<proteinExistence type="predicted"/>
<accession>A0A840XLY4</accession>
<dbReference type="EMBL" id="JACIJE010000002">
    <property type="protein sequence ID" value="MBB5688926.1"/>
    <property type="molecule type" value="Genomic_DNA"/>
</dbReference>
<evidence type="ECO:0000256" key="3">
    <source>
        <dbReference type="ARBA" id="ARBA00023180"/>
    </source>
</evidence>
<evidence type="ECO:0000256" key="4">
    <source>
        <dbReference type="SAM" id="MobiDB-lite"/>
    </source>
</evidence>
<comment type="caution">
    <text evidence="6">The sequence shown here is derived from an EMBL/GenBank/DDBJ whole genome shotgun (WGS) entry which is preliminary data.</text>
</comment>
<keyword evidence="3" id="KW-0325">Glycoprotein</keyword>
<feature type="compositionally biased region" description="Low complexity" evidence="4">
    <location>
        <begin position="32"/>
        <end position="44"/>
    </location>
</feature>
<keyword evidence="1" id="KW-0328">Glycosyltransferase</keyword>
<evidence type="ECO:0000256" key="1">
    <source>
        <dbReference type="ARBA" id="ARBA00022676"/>
    </source>
</evidence>
<keyword evidence="7" id="KW-1185">Reference proteome</keyword>
<dbReference type="RefSeq" id="WP_184481993.1">
    <property type="nucleotide sequence ID" value="NZ_JACIJE010000002.1"/>
</dbReference>
<dbReference type="GO" id="GO:0016757">
    <property type="term" value="F:glycosyltransferase activity"/>
    <property type="evidence" value="ECO:0007669"/>
    <property type="project" value="UniProtKB-KW"/>
</dbReference>
<dbReference type="Pfam" id="PF04577">
    <property type="entry name" value="Glyco_transf_61"/>
    <property type="match status" value="1"/>
</dbReference>
<evidence type="ECO:0000313" key="6">
    <source>
        <dbReference type="EMBL" id="MBB5688926.1"/>
    </source>
</evidence>
<name>A0A840XLY4_9PROT</name>
<reference evidence="6 7" key="1">
    <citation type="submission" date="2020-08" db="EMBL/GenBank/DDBJ databases">
        <title>Genomic Encyclopedia of Type Strains, Phase IV (KMG-IV): sequencing the most valuable type-strain genomes for metagenomic binning, comparative biology and taxonomic classification.</title>
        <authorList>
            <person name="Goeker M."/>
        </authorList>
    </citation>
    <scope>NUCLEOTIDE SEQUENCE [LARGE SCALE GENOMIC DNA]</scope>
    <source>
        <strain evidence="6 7">DSM 25895</strain>
    </source>
</reference>